<dbReference type="SMART" id="SM00355">
    <property type="entry name" value="ZnF_C2H2"/>
    <property type="match status" value="2"/>
</dbReference>
<keyword evidence="7" id="KW-0804">Transcription</keyword>
<keyword evidence="5" id="KW-0862">Zinc</keyword>
<evidence type="ECO:0000256" key="8">
    <source>
        <dbReference type="ARBA" id="ARBA00023242"/>
    </source>
</evidence>
<comment type="caution">
    <text evidence="12">The sequence shown here is derived from an EMBL/GenBank/DDBJ whole genome shotgun (WGS) entry which is preliminary data.</text>
</comment>
<dbReference type="GO" id="GO:0000977">
    <property type="term" value="F:RNA polymerase II transcription regulatory region sequence-specific DNA binding"/>
    <property type="evidence" value="ECO:0007669"/>
    <property type="project" value="TreeGrafter"/>
</dbReference>
<evidence type="ECO:0000256" key="2">
    <source>
        <dbReference type="ARBA" id="ARBA00022723"/>
    </source>
</evidence>
<dbReference type="InterPro" id="IPR050717">
    <property type="entry name" value="C2H2-ZF_Transcription_Reg"/>
</dbReference>
<dbReference type="SUPFAM" id="SSF57667">
    <property type="entry name" value="beta-beta-alpha zinc fingers"/>
    <property type="match status" value="1"/>
</dbReference>
<evidence type="ECO:0000256" key="5">
    <source>
        <dbReference type="ARBA" id="ARBA00022833"/>
    </source>
</evidence>
<keyword evidence="13" id="KW-1185">Reference proteome</keyword>
<dbReference type="Gene3D" id="3.30.160.60">
    <property type="entry name" value="Classic Zinc Finger"/>
    <property type="match status" value="2"/>
</dbReference>
<evidence type="ECO:0000259" key="11">
    <source>
        <dbReference type="PROSITE" id="PS50157"/>
    </source>
</evidence>
<evidence type="ECO:0000256" key="3">
    <source>
        <dbReference type="ARBA" id="ARBA00022737"/>
    </source>
</evidence>
<dbReference type="PANTHER" id="PTHR14196">
    <property type="entry name" value="ODD-SKIPPED - RELATED"/>
    <property type="match status" value="1"/>
</dbReference>
<feature type="compositionally biased region" description="Basic and acidic residues" evidence="10">
    <location>
        <begin position="170"/>
        <end position="193"/>
    </location>
</feature>
<sequence length="358" mass="41560">MIFEENMSSTSSVLFKSRLKSVIESAVSEIIRLHEDEVMLMRLEITQRDTQISRRNDDITQKDTEIRQRDSEIGQREDEIRLRDAEIEMLKQKLASAETTRHRRFTALTSGHLEFSEAQLQLELNDENHHQQRDTDAEETSRTESQTKTLCSDGHDHENHESLDGLQLEAKTEQNFESEIKHPDRLHHHQNDRDVSVRDTRVWCSDEGNTEESSSSDPHCSFNPVKETEISSVAFEPVTQTEGLWTDRAELDSVHTQQHKDPVESVSLRSRPHADAVTCAFTFGTGCRRETAREKWFICSFCGKSFDRFSHLQMHQRIHTGEKPYCCRTCGKNFSQQSNLRTHQKIHRRPDHIHAKPS</sequence>
<dbReference type="InterPro" id="IPR036236">
    <property type="entry name" value="Znf_C2H2_sf"/>
</dbReference>
<dbReference type="PANTHER" id="PTHR14196:SF0">
    <property type="entry name" value="PROTEIN BOWEL"/>
    <property type="match status" value="1"/>
</dbReference>
<evidence type="ECO:0000313" key="12">
    <source>
        <dbReference type="EMBL" id="KAA0719587.1"/>
    </source>
</evidence>
<protein>
    <recommendedName>
        <fullName evidence="11">C2H2-type domain-containing protein</fullName>
    </recommendedName>
</protein>
<evidence type="ECO:0000256" key="6">
    <source>
        <dbReference type="ARBA" id="ARBA00023015"/>
    </source>
</evidence>
<dbReference type="GO" id="GO:0000981">
    <property type="term" value="F:DNA-binding transcription factor activity, RNA polymerase II-specific"/>
    <property type="evidence" value="ECO:0007669"/>
    <property type="project" value="TreeGrafter"/>
</dbReference>
<organism evidence="12 13">
    <name type="scientific">Triplophysa tibetana</name>
    <dbReference type="NCBI Taxonomy" id="1572043"/>
    <lineage>
        <taxon>Eukaryota</taxon>
        <taxon>Metazoa</taxon>
        <taxon>Chordata</taxon>
        <taxon>Craniata</taxon>
        <taxon>Vertebrata</taxon>
        <taxon>Euteleostomi</taxon>
        <taxon>Actinopterygii</taxon>
        <taxon>Neopterygii</taxon>
        <taxon>Teleostei</taxon>
        <taxon>Ostariophysi</taxon>
        <taxon>Cypriniformes</taxon>
        <taxon>Nemacheilidae</taxon>
        <taxon>Triplophysa</taxon>
    </lineage>
</organism>
<dbReference type="FunFam" id="3.30.160.60:FF:002402">
    <property type="entry name" value="Zinc finger protein 347"/>
    <property type="match status" value="1"/>
</dbReference>
<keyword evidence="3" id="KW-0677">Repeat</keyword>
<dbReference type="InterPro" id="IPR013087">
    <property type="entry name" value="Znf_C2H2_type"/>
</dbReference>
<feature type="region of interest" description="Disordered" evidence="10">
    <location>
        <begin position="338"/>
        <end position="358"/>
    </location>
</feature>
<comment type="subcellular location">
    <subcellularLocation>
        <location evidence="1">Nucleus</location>
    </subcellularLocation>
</comment>
<feature type="domain" description="C2H2-type" evidence="11">
    <location>
        <begin position="297"/>
        <end position="324"/>
    </location>
</feature>
<dbReference type="GO" id="GO:0005634">
    <property type="term" value="C:nucleus"/>
    <property type="evidence" value="ECO:0007669"/>
    <property type="project" value="UniProtKB-SubCell"/>
</dbReference>
<dbReference type="AlphaFoldDB" id="A0A5A9PFZ1"/>
<evidence type="ECO:0000256" key="9">
    <source>
        <dbReference type="PROSITE-ProRule" id="PRU00042"/>
    </source>
</evidence>
<feature type="compositionally biased region" description="Basic and acidic residues" evidence="10">
    <location>
        <begin position="153"/>
        <end position="163"/>
    </location>
</feature>
<evidence type="ECO:0000256" key="10">
    <source>
        <dbReference type="SAM" id="MobiDB-lite"/>
    </source>
</evidence>
<evidence type="ECO:0000256" key="7">
    <source>
        <dbReference type="ARBA" id="ARBA00023163"/>
    </source>
</evidence>
<keyword evidence="8" id="KW-0539">Nucleus</keyword>
<evidence type="ECO:0000256" key="1">
    <source>
        <dbReference type="ARBA" id="ARBA00004123"/>
    </source>
</evidence>
<reference evidence="12 13" key="1">
    <citation type="journal article" date="2019" name="Mol. Ecol. Resour.">
        <title>Chromosome-level genome assembly of Triplophysa tibetana, a fish adapted to the harsh high-altitude environment of the Tibetan Plateau.</title>
        <authorList>
            <person name="Yang X."/>
            <person name="Liu H."/>
            <person name="Ma Z."/>
            <person name="Zou Y."/>
            <person name="Zou M."/>
            <person name="Mao Y."/>
            <person name="Li X."/>
            <person name="Wang H."/>
            <person name="Chen T."/>
            <person name="Wang W."/>
            <person name="Yang R."/>
        </authorList>
    </citation>
    <scope>NUCLEOTIDE SEQUENCE [LARGE SCALE GENOMIC DNA]</scope>
    <source>
        <strain evidence="12">TTIB1903HZAU</strain>
        <tissue evidence="12">Muscle</tissue>
    </source>
</reference>
<dbReference type="Pfam" id="PF00096">
    <property type="entry name" value="zf-C2H2"/>
    <property type="match status" value="2"/>
</dbReference>
<dbReference type="GO" id="GO:0008270">
    <property type="term" value="F:zinc ion binding"/>
    <property type="evidence" value="ECO:0007669"/>
    <property type="project" value="UniProtKB-KW"/>
</dbReference>
<feature type="compositionally biased region" description="Basic residues" evidence="10">
    <location>
        <begin position="342"/>
        <end position="358"/>
    </location>
</feature>
<dbReference type="PROSITE" id="PS50157">
    <property type="entry name" value="ZINC_FINGER_C2H2_2"/>
    <property type="match status" value="2"/>
</dbReference>
<feature type="domain" description="C2H2-type" evidence="11">
    <location>
        <begin position="325"/>
        <end position="352"/>
    </location>
</feature>
<name>A0A5A9PFZ1_9TELE</name>
<evidence type="ECO:0000313" key="13">
    <source>
        <dbReference type="Proteomes" id="UP000324632"/>
    </source>
</evidence>
<accession>A0A5A9PFZ1</accession>
<gene>
    <name evidence="12" type="ORF">E1301_Tti021477</name>
</gene>
<feature type="region of interest" description="Disordered" evidence="10">
    <location>
        <begin position="127"/>
        <end position="193"/>
    </location>
</feature>
<keyword evidence="2" id="KW-0479">Metal-binding</keyword>
<dbReference type="PROSITE" id="PS00028">
    <property type="entry name" value="ZINC_FINGER_C2H2_1"/>
    <property type="match status" value="2"/>
</dbReference>
<feature type="compositionally biased region" description="Basic and acidic residues" evidence="10">
    <location>
        <begin position="127"/>
        <end position="142"/>
    </location>
</feature>
<evidence type="ECO:0000256" key="4">
    <source>
        <dbReference type="ARBA" id="ARBA00022771"/>
    </source>
</evidence>
<dbReference type="FunFam" id="3.30.160.60:FF:002005">
    <property type="entry name" value="Zinc finger protein 200"/>
    <property type="match status" value="1"/>
</dbReference>
<keyword evidence="4 9" id="KW-0863">Zinc-finger</keyword>
<proteinExistence type="predicted"/>
<keyword evidence="6" id="KW-0805">Transcription regulation</keyword>
<dbReference type="EMBL" id="SOYY01000007">
    <property type="protein sequence ID" value="KAA0719587.1"/>
    <property type="molecule type" value="Genomic_DNA"/>
</dbReference>
<dbReference type="Proteomes" id="UP000324632">
    <property type="component" value="Chromosome 7"/>
</dbReference>